<dbReference type="SUPFAM" id="SSF53335">
    <property type="entry name" value="S-adenosyl-L-methionine-dependent methyltransferases"/>
    <property type="match status" value="1"/>
</dbReference>
<dbReference type="AlphaFoldDB" id="A0A0F8X2A1"/>
<keyword evidence="2" id="KW-0489">Methyltransferase</keyword>
<dbReference type="InterPro" id="IPR002941">
    <property type="entry name" value="DNA_methylase_N4/N6"/>
</dbReference>
<dbReference type="Pfam" id="PF01555">
    <property type="entry name" value="N6_N4_Mtase"/>
    <property type="match status" value="1"/>
</dbReference>
<evidence type="ECO:0000256" key="1">
    <source>
        <dbReference type="ARBA" id="ARBA00006594"/>
    </source>
</evidence>
<dbReference type="PROSITE" id="PS00092">
    <property type="entry name" value="N6_MTASE"/>
    <property type="match status" value="1"/>
</dbReference>
<protein>
    <recommendedName>
        <fullName evidence="4">DNA methylase N-4/N-6 domain-containing protein</fullName>
    </recommendedName>
</protein>
<comment type="caution">
    <text evidence="5">The sequence shown here is derived from an EMBL/GenBank/DDBJ whole genome shotgun (WGS) entry which is preliminary data.</text>
</comment>
<comment type="similarity">
    <text evidence="1">Belongs to the N(4)/N(6)-methyltransferase family.</text>
</comment>
<organism evidence="5">
    <name type="scientific">marine sediment metagenome</name>
    <dbReference type="NCBI Taxonomy" id="412755"/>
    <lineage>
        <taxon>unclassified sequences</taxon>
        <taxon>metagenomes</taxon>
        <taxon>ecological metagenomes</taxon>
    </lineage>
</organism>
<accession>A0A0F8X2A1</accession>
<feature type="domain" description="DNA methylase N-4/N-6" evidence="4">
    <location>
        <begin position="23"/>
        <end position="129"/>
    </location>
</feature>
<evidence type="ECO:0000256" key="3">
    <source>
        <dbReference type="ARBA" id="ARBA00022679"/>
    </source>
</evidence>
<evidence type="ECO:0000259" key="4">
    <source>
        <dbReference type="Pfam" id="PF01555"/>
    </source>
</evidence>
<keyword evidence="3" id="KW-0808">Transferase</keyword>
<dbReference type="GO" id="GO:0003677">
    <property type="term" value="F:DNA binding"/>
    <property type="evidence" value="ECO:0007669"/>
    <property type="project" value="InterPro"/>
</dbReference>
<name>A0A0F8X2A1_9ZZZZ</name>
<dbReference type="InterPro" id="IPR002052">
    <property type="entry name" value="DNA_methylase_N6_adenine_CS"/>
</dbReference>
<gene>
    <name evidence="5" type="ORF">LCGC14_2997980</name>
</gene>
<dbReference type="CDD" id="cd02440">
    <property type="entry name" value="AdoMet_MTases"/>
    <property type="match status" value="1"/>
</dbReference>
<evidence type="ECO:0000256" key="2">
    <source>
        <dbReference type="ARBA" id="ARBA00022603"/>
    </source>
</evidence>
<dbReference type="InterPro" id="IPR029063">
    <property type="entry name" value="SAM-dependent_MTases_sf"/>
</dbReference>
<feature type="non-terminal residue" evidence="5">
    <location>
        <position position="180"/>
    </location>
</feature>
<dbReference type="EMBL" id="LAZR01061689">
    <property type="protein sequence ID" value="KKK63073.1"/>
    <property type="molecule type" value="Genomic_DNA"/>
</dbReference>
<sequence length="180" mass="20237">MAKVVLKNGDSERILSEISSNSIDGVITDPPYQIEFGDHDWDSDKSLRKIWLECFRVLKPGGYLVAFGDHRRFHNTVCELEKIGFKMISGMAWVYPNGTPACQKIDEQHHARVKPSHEPIGLFIKPILEKTYKAHRAIHGNSGLRVKNTVEGVAFTSSILNYNKPSATERNLGVENFGSK</sequence>
<proteinExistence type="inferred from homology"/>
<evidence type="ECO:0000313" key="5">
    <source>
        <dbReference type="EMBL" id="KKK63073.1"/>
    </source>
</evidence>
<dbReference type="Gene3D" id="3.40.50.150">
    <property type="entry name" value="Vaccinia Virus protein VP39"/>
    <property type="match status" value="1"/>
</dbReference>
<dbReference type="GO" id="GO:0032259">
    <property type="term" value="P:methylation"/>
    <property type="evidence" value="ECO:0007669"/>
    <property type="project" value="UniProtKB-KW"/>
</dbReference>
<reference evidence="5" key="1">
    <citation type="journal article" date="2015" name="Nature">
        <title>Complex archaea that bridge the gap between prokaryotes and eukaryotes.</title>
        <authorList>
            <person name="Spang A."/>
            <person name="Saw J.H."/>
            <person name="Jorgensen S.L."/>
            <person name="Zaremba-Niedzwiedzka K."/>
            <person name="Martijn J."/>
            <person name="Lind A.E."/>
            <person name="van Eijk R."/>
            <person name="Schleper C."/>
            <person name="Guy L."/>
            <person name="Ettema T.J."/>
        </authorList>
    </citation>
    <scope>NUCLEOTIDE SEQUENCE</scope>
</reference>
<dbReference type="GO" id="GO:0008170">
    <property type="term" value="F:N-methyltransferase activity"/>
    <property type="evidence" value="ECO:0007669"/>
    <property type="project" value="InterPro"/>
</dbReference>